<evidence type="ECO:0000313" key="2">
    <source>
        <dbReference type="Proteomes" id="UP000007306"/>
    </source>
</evidence>
<dbReference type="EnsemblPlants" id="ORGLA01G0115500.1">
    <property type="protein sequence ID" value="ORGLA01G0115500.1"/>
    <property type="gene ID" value="ORGLA01G0115500"/>
</dbReference>
<dbReference type="HOGENOM" id="CLU_199328_0_0_1"/>
<dbReference type="Gramene" id="ORGLA01G0115500.1">
    <property type="protein sequence ID" value="ORGLA01G0115500.1"/>
    <property type="gene ID" value="ORGLA01G0115500"/>
</dbReference>
<dbReference type="STRING" id="4538.I1NMR5"/>
<reference evidence="1 2" key="2">
    <citation type="submission" date="2018-04" db="EMBL/GenBank/DDBJ databases">
        <title>OglaRS2 (Oryza glaberrima Reference Sequence Version 2).</title>
        <authorList>
            <person name="Zhang J."/>
            <person name="Kudrna D."/>
            <person name="Lee S."/>
            <person name="Talag J."/>
            <person name="Rajasekar S."/>
            <person name="Wing R.A."/>
        </authorList>
    </citation>
    <scope>NUCLEOTIDE SEQUENCE [LARGE SCALE GENOMIC DNA]</scope>
    <source>
        <strain evidence="1 2">cv. IRGC 96717</strain>
    </source>
</reference>
<accession>I1NMR5</accession>
<keyword evidence="2" id="KW-1185">Reference proteome</keyword>
<proteinExistence type="predicted"/>
<evidence type="ECO:0000313" key="1">
    <source>
        <dbReference type="EnsemblPlants" id="ORGLA01G0115500.1"/>
    </source>
</evidence>
<organism evidence="1 2">
    <name type="scientific">Oryza glaberrima</name>
    <name type="common">African rice</name>
    <dbReference type="NCBI Taxonomy" id="4538"/>
    <lineage>
        <taxon>Eukaryota</taxon>
        <taxon>Viridiplantae</taxon>
        <taxon>Streptophyta</taxon>
        <taxon>Embryophyta</taxon>
        <taxon>Tracheophyta</taxon>
        <taxon>Spermatophyta</taxon>
        <taxon>Magnoliopsida</taxon>
        <taxon>Liliopsida</taxon>
        <taxon>Poales</taxon>
        <taxon>Poaceae</taxon>
        <taxon>BOP clade</taxon>
        <taxon>Oryzoideae</taxon>
        <taxon>Oryzeae</taxon>
        <taxon>Oryzinae</taxon>
        <taxon>Oryza</taxon>
    </lineage>
</organism>
<reference evidence="1" key="1">
    <citation type="submission" date="2015-06" db="UniProtKB">
        <authorList>
            <consortium name="EnsemblPlants"/>
        </authorList>
    </citation>
    <scope>IDENTIFICATION</scope>
</reference>
<dbReference type="AlphaFoldDB" id="I1NMR5"/>
<name>I1NMR5_ORYGL</name>
<dbReference type="Proteomes" id="UP000007306">
    <property type="component" value="Chromosome 1"/>
</dbReference>
<sequence>QLIAPWLVAFPSDGGRQAASRTAGRRRRRRASDCFLLGWEPPFGCLGVVAGIGAAGTNVYGAVHLRAS</sequence>
<protein>
    <submittedName>
        <fullName evidence="1">Uncharacterized protein</fullName>
    </submittedName>
</protein>